<dbReference type="InterPro" id="IPR036761">
    <property type="entry name" value="TTHA0802/YceI-like_sf"/>
</dbReference>
<proteinExistence type="predicted"/>
<feature type="domain" description="Lipid/polyisoprenoid-binding YceI-like" evidence="1">
    <location>
        <begin position="46"/>
        <end position="202"/>
    </location>
</feature>
<dbReference type="Proteomes" id="UP001374893">
    <property type="component" value="Chromosome"/>
</dbReference>
<dbReference type="SMART" id="SM00867">
    <property type="entry name" value="YceI"/>
    <property type="match status" value="1"/>
</dbReference>
<dbReference type="RefSeq" id="WP_338685234.1">
    <property type="nucleotide sequence ID" value="NZ_AP024702.1"/>
</dbReference>
<protein>
    <recommendedName>
        <fullName evidence="1">Lipid/polyisoprenoid-binding YceI-like domain-containing protein</fullName>
    </recommendedName>
</protein>
<accession>A0ABN6H5G1</accession>
<keyword evidence="3" id="KW-1185">Reference proteome</keyword>
<dbReference type="PANTHER" id="PTHR34406:SF1">
    <property type="entry name" value="PROTEIN YCEI"/>
    <property type="match status" value="1"/>
</dbReference>
<evidence type="ECO:0000313" key="3">
    <source>
        <dbReference type="Proteomes" id="UP001374893"/>
    </source>
</evidence>
<dbReference type="Gene3D" id="2.40.128.110">
    <property type="entry name" value="Lipid/polyisoprenoid-binding, YceI-like"/>
    <property type="match status" value="1"/>
</dbReference>
<dbReference type="PANTHER" id="PTHR34406">
    <property type="entry name" value="PROTEIN YCEI"/>
    <property type="match status" value="1"/>
</dbReference>
<gene>
    <name evidence="2" type="ORF">HAHE_27670</name>
</gene>
<dbReference type="PROSITE" id="PS51257">
    <property type="entry name" value="PROKAR_LIPOPROTEIN"/>
    <property type="match status" value="1"/>
</dbReference>
<evidence type="ECO:0000259" key="1">
    <source>
        <dbReference type="SMART" id="SM00867"/>
    </source>
</evidence>
<reference evidence="2 3" key="1">
    <citation type="submission" date="2021-06" db="EMBL/GenBank/DDBJ databases">
        <title>Complete genome of Haloferula helveola possessing various polysaccharide degrading enzymes.</title>
        <authorList>
            <person name="Takami H."/>
            <person name="Huang C."/>
            <person name="Hamasaki K."/>
        </authorList>
    </citation>
    <scope>NUCLEOTIDE SEQUENCE [LARGE SCALE GENOMIC DNA]</scope>
    <source>
        <strain evidence="2 3">CN-1</strain>
    </source>
</reference>
<dbReference type="SUPFAM" id="SSF101874">
    <property type="entry name" value="YceI-like"/>
    <property type="match status" value="1"/>
</dbReference>
<dbReference type="EMBL" id="AP024702">
    <property type="protein sequence ID" value="BCX48859.1"/>
    <property type="molecule type" value="Genomic_DNA"/>
</dbReference>
<dbReference type="Pfam" id="PF04264">
    <property type="entry name" value="YceI"/>
    <property type="match status" value="1"/>
</dbReference>
<name>A0ABN6H5G1_9BACT</name>
<evidence type="ECO:0000313" key="2">
    <source>
        <dbReference type="EMBL" id="BCX48859.1"/>
    </source>
</evidence>
<organism evidence="2 3">
    <name type="scientific">Haloferula helveola</name>
    <dbReference type="NCBI Taxonomy" id="490095"/>
    <lineage>
        <taxon>Bacteria</taxon>
        <taxon>Pseudomonadati</taxon>
        <taxon>Verrucomicrobiota</taxon>
        <taxon>Verrucomicrobiia</taxon>
        <taxon>Verrucomicrobiales</taxon>
        <taxon>Verrucomicrobiaceae</taxon>
        <taxon>Haloferula</taxon>
    </lineage>
</organism>
<dbReference type="InterPro" id="IPR007372">
    <property type="entry name" value="Lipid/polyisoprenoid-bd_YceI"/>
</dbReference>
<sequence>MKATTIIAPSLIAAALVSCENPADKTADATTTDAVEAPSESATGAKYVIADGSTISFVGSKVTGSHDGGFKSFTGSFSVDESGEVTGGTISIDMDSTWSDAEKLTGHLKSEDFFHVEEHPESTFTVTQVEKSDSGYSISGNLKLRGVEKNITFPATASKDGDTVKVQAEFDINRKDWGIVYAGKADDLIRDEVVIKFDLTASPEA</sequence>